<gene>
    <name evidence="2" type="ORF">MICPUN_61925</name>
</gene>
<sequence>MARERLEPDVGLDFGLLVSRLTTAFAMLASSFGPPRSSRPAPPDSDAWSKVDVELYFDDLTPEGTEAERKYSHMLVVQETADACEPRVGLPDHESVYDFVGRVVFENVDMKEWNMEVTLATATTDESNLRHYDWSHKHLPPGVSLVHRDVGEHDDSADDEHVSEGVTFARQRVEIKEIPKMRQGQLDTWEGTTLVLSFTSRHPHWDPDGARVSNEIWDAVHSAVMGLPEGVQVRIRSPSRDKDGIDNVFQAPSRTIAPLIPKSSATVQPWDRTNREHFCAMKSGRFVATDPRASCSVKLCFNVFPRRSSREMRLKFSCAVFMNHAAMKAEQSRGLVDSLWVKPAQLWDEHNLAPITRSDERDRSTADVDPSAASPEDTRDALALWVHIRKRPAPGPSAPSLDDDDVGDEIAAIIAGDGPGNDDAGDDRYLTDFPRDVYVPHEIKVYFVDDDVLSRGVPESTDEDPGFRLPPKLFHARGTRLPRQLRDRMIGLALKEALKDLKRQDRYGFIGGDERERLRVCDAVIAAATGILEAAGPERAPEFFSRIQRMVDERPDLDWKKAFERKLRATAFGEIS</sequence>
<dbReference type="EMBL" id="CP001576">
    <property type="protein sequence ID" value="ACO69746.1"/>
    <property type="molecule type" value="Genomic_DNA"/>
</dbReference>
<protein>
    <submittedName>
        <fullName evidence="2">Uncharacterized protein</fullName>
    </submittedName>
</protein>
<dbReference type="KEGG" id="mis:MICPUN_61925"/>
<dbReference type="Proteomes" id="UP000002009">
    <property type="component" value="Chromosome 10"/>
</dbReference>
<dbReference type="RefSeq" id="XP_002508488.1">
    <property type="nucleotide sequence ID" value="XM_002508442.1"/>
</dbReference>
<dbReference type="InParanoid" id="C1FH17"/>
<evidence type="ECO:0000313" key="3">
    <source>
        <dbReference type="Proteomes" id="UP000002009"/>
    </source>
</evidence>
<evidence type="ECO:0000256" key="1">
    <source>
        <dbReference type="SAM" id="MobiDB-lite"/>
    </source>
</evidence>
<feature type="compositionally biased region" description="Basic and acidic residues" evidence="1">
    <location>
        <begin position="352"/>
        <end position="366"/>
    </location>
</feature>
<evidence type="ECO:0000313" key="2">
    <source>
        <dbReference type="EMBL" id="ACO69746.1"/>
    </source>
</evidence>
<dbReference type="GeneID" id="8247038"/>
<reference evidence="2 3" key="1">
    <citation type="journal article" date="2009" name="Science">
        <title>Green evolution and dynamic adaptations revealed by genomes of the marine picoeukaryotes Micromonas.</title>
        <authorList>
            <person name="Worden A.Z."/>
            <person name="Lee J.H."/>
            <person name="Mock T."/>
            <person name="Rouze P."/>
            <person name="Simmons M.P."/>
            <person name="Aerts A.L."/>
            <person name="Allen A.E."/>
            <person name="Cuvelier M.L."/>
            <person name="Derelle E."/>
            <person name="Everett M.V."/>
            <person name="Foulon E."/>
            <person name="Grimwood J."/>
            <person name="Gundlach H."/>
            <person name="Henrissat B."/>
            <person name="Napoli C."/>
            <person name="McDonald S.M."/>
            <person name="Parker M.S."/>
            <person name="Rombauts S."/>
            <person name="Salamov A."/>
            <person name="Von Dassow P."/>
            <person name="Badger J.H."/>
            <person name="Coutinho P.M."/>
            <person name="Demir E."/>
            <person name="Dubchak I."/>
            <person name="Gentemann C."/>
            <person name="Eikrem W."/>
            <person name="Gready J.E."/>
            <person name="John U."/>
            <person name="Lanier W."/>
            <person name="Lindquist E.A."/>
            <person name="Lucas S."/>
            <person name="Mayer K.F."/>
            <person name="Moreau H."/>
            <person name="Not F."/>
            <person name="Otillar R."/>
            <person name="Panaud O."/>
            <person name="Pangilinan J."/>
            <person name="Paulsen I."/>
            <person name="Piegu B."/>
            <person name="Poliakov A."/>
            <person name="Robbens S."/>
            <person name="Schmutz J."/>
            <person name="Toulza E."/>
            <person name="Wyss T."/>
            <person name="Zelensky A."/>
            <person name="Zhou K."/>
            <person name="Armbrust E.V."/>
            <person name="Bhattacharya D."/>
            <person name="Goodenough U.W."/>
            <person name="Van de Peer Y."/>
            <person name="Grigoriev I.V."/>
        </authorList>
    </citation>
    <scope>NUCLEOTIDE SEQUENCE [LARGE SCALE GENOMIC DNA]</scope>
    <source>
        <strain evidence="3">RCC299 / NOUM17</strain>
    </source>
</reference>
<feature type="region of interest" description="Disordered" evidence="1">
    <location>
        <begin position="352"/>
        <end position="377"/>
    </location>
</feature>
<keyword evidence="3" id="KW-1185">Reference proteome</keyword>
<name>C1FH17_MICCC</name>
<organism evidence="2 3">
    <name type="scientific">Micromonas commoda (strain RCC299 / NOUM17 / CCMP2709)</name>
    <name type="common">Picoplanktonic green alga</name>
    <dbReference type="NCBI Taxonomy" id="296587"/>
    <lineage>
        <taxon>Eukaryota</taxon>
        <taxon>Viridiplantae</taxon>
        <taxon>Chlorophyta</taxon>
        <taxon>Mamiellophyceae</taxon>
        <taxon>Mamiellales</taxon>
        <taxon>Mamiellaceae</taxon>
        <taxon>Micromonas</taxon>
    </lineage>
</organism>
<accession>C1FH17</accession>
<dbReference type="AlphaFoldDB" id="C1FH17"/>
<proteinExistence type="predicted"/>